<keyword evidence="1" id="KW-0677">Repeat</keyword>
<name>A0A067L599_JATCU</name>
<evidence type="ECO:0000313" key="6">
    <source>
        <dbReference type="EMBL" id="KDP39670.1"/>
    </source>
</evidence>
<dbReference type="AlphaFoldDB" id="A0A067L599"/>
<dbReference type="OrthoDB" id="5988181at2759"/>
<evidence type="ECO:0000256" key="4">
    <source>
        <dbReference type="SAM" id="MobiDB-lite"/>
    </source>
</evidence>
<evidence type="ECO:0000256" key="1">
    <source>
        <dbReference type="ARBA" id="ARBA00022737"/>
    </source>
</evidence>
<dbReference type="EMBL" id="KK914347">
    <property type="protein sequence ID" value="KDP39670.1"/>
    <property type="molecule type" value="Genomic_DNA"/>
</dbReference>
<dbReference type="PANTHER" id="PTHR46031">
    <property type="match status" value="1"/>
</dbReference>
<proteinExistence type="predicted"/>
<dbReference type="GO" id="GO:0003723">
    <property type="term" value="F:RNA binding"/>
    <property type="evidence" value="ECO:0007669"/>
    <property type="project" value="UniProtKB-UniRule"/>
</dbReference>
<keyword evidence="2 3" id="KW-0694">RNA-binding</keyword>
<evidence type="ECO:0000256" key="2">
    <source>
        <dbReference type="ARBA" id="ARBA00022884"/>
    </source>
</evidence>
<evidence type="ECO:0000256" key="3">
    <source>
        <dbReference type="PROSITE-ProRule" id="PRU00266"/>
    </source>
</evidence>
<gene>
    <name evidence="6" type="ORF">JCGZ_02690</name>
</gene>
<feature type="domain" description="DRBM" evidence="5">
    <location>
        <begin position="139"/>
        <end position="208"/>
    </location>
</feature>
<dbReference type="STRING" id="180498.A0A067L599"/>
<feature type="region of interest" description="Disordered" evidence="4">
    <location>
        <begin position="394"/>
        <end position="420"/>
    </location>
</feature>
<dbReference type="Proteomes" id="UP000027138">
    <property type="component" value="Unassembled WGS sequence"/>
</dbReference>
<dbReference type="Gene3D" id="3.30.160.20">
    <property type="match status" value="3"/>
</dbReference>
<dbReference type="PROSITE" id="PS50137">
    <property type="entry name" value="DS_RBD"/>
    <property type="match status" value="3"/>
</dbReference>
<protein>
    <recommendedName>
        <fullName evidence="5">DRBM domain-containing protein</fullName>
    </recommendedName>
</protein>
<dbReference type="SMART" id="SM00358">
    <property type="entry name" value="DSRM"/>
    <property type="match status" value="3"/>
</dbReference>
<feature type="domain" description="DRBM" evidence="5">
    <location>
        <begin position="1"/>
        <end position="70"/>
    </location>
</feature>
<sequence length="474" mass="51282">MYKTKLQELCHQKIWNLPSYDTTKEGPDHDPRFRVTVTVNGLSFHSQSPFRSSKHAQNDAAKVAFDHFSTGGSSLPSSPPVVNTDLNENLSSGRTLPLSVQETNQNTQRNEPAANQIRQKNEPAAIFKVDDKFTDVQRLFKNQLQSFAQKRGLTLPVYSCECLGPPHASRFKAKVTIDEKTYESQEFFPTLSKAENAAAKAALMSLAPDGVEEDESAYKNLLQELAQKECYCLPSYTTAKSGEPHLPTFVSTVEVEGESFTGQEARTKKQAELSAAKVAYTALKQRNSRQSLVTSSLGNSSNSPVATCPGNSSQSDLASCSGNSSQFPVASCLYNPIQSASSLSTPQEGQKVVQLPSSLSDFTAFLEKNVQPILPEQKQQAEEDKAIAEVISCDRPVTSPGPESSPAQKRPSTPSASSVTISAAGIEQPVGTDTPRHNKVIVHPRGTNMAYPPGSTVLSTSDGNWVAVRTPLSN</sequence>
<keyword evidence="7" id="KW-1185">Reference proteome</keyword>
<dbReference type="InterPro" id="IPR014720">
    <property type="entry name" value="dsRBD_dom"/>
</dbReference>
<dbReference type="KEGG" id="jcu:105632599"/>
<feature type="compositionally biased region" description="Polar residues" evidence="4">
    <location>
        <begin position="401"/>
        <end position="420"/>
    </location>
</feature>
<accession>A0A067L599</accession>
<organism evidence="6 7">
    <name type="scientific">Jatropha curcas</name>
    <name type="common">Barbados nut</name>
    <dbReference type="NCBI Taxonomy" id="180498"/>
    <lineage>
        <taxon>Eukaryota</taxon>
        <taxon>Viridiplantae</taxon>
        <taxon>Streptophyta</taxon>
        <taxon>Embryophyta</taxon>
        <taxon>Tracheophyta</taxon>
        <taxon>Spermatophyta</taxon>
        <taxon>Magnoliopsida</taxon>
        <taxon>eudicotyledons</taxon>
        <taxon>Gunneridae</taxon>
        <taxon>Pentapetalae</taxon>
        <taxon>rosids</taxon>
        <taxon>fabids</taxon>
        <taxon>Malpighiales</taxon>
        <taxon>Euphorbiaceae</taxon>
        <taxon>Crotonoideae</taxon>
        <taxon>Jatropheae</taxon>
        <taxon>Jatropha</taxon>
    </lineage>
</organism>
<dbReference type="SUPFAM" id="SSF54768">
    <property type="entry name" value="dsRNA-binding domain-like"/>
    <property type="match status" value="3"/>
</dbReference>
<feature type="region of interest" description="Disordered" evidence="4">
    <location>
        <begin position="291"/>
        <end position="320"/>
    </location>
</feature>
<evidence type="ECO:0000313" key="7">
    <source>
        <dbReference type="Proteomes" id="UP000027138"/>
    </source>
</evidence>
<reference evidence="6 7" key="1">
    <citation type="journal article" date="2014" name="PLoS ONE">
        <title>Global Analysis of Gene Expression Profiles in Physic Nut (Jatropha curcas L.) Seedlings Exposed to Salt Stress.</title>
        <authorList>
            <person name="Zhang L."/>
            <person name="Zhang C."/>
            <person name="Wu P."/>
            <person name="Chen Y."/>
            <person name="Li M."/>
            <person name="Jiang H."/>
            <person name="Wu G."/>
        </authorList>
    </citation>
    <scope>NUCLEOTIDE SEQUENCE [LARGE SCALE GENOMIC DNA]</scope>
    <source>
        <strain evidence="7">cv. GZQX0401</strain>
        <tissue evidence="6">Young leaves</tissue>
    </source>
</reference>
<evidence type="ECO:0000259" key="5">
    <source>
        <dbReference type="PROSITE" id="PS50137"/>
    </source>
</evidence>
<feature type="domain" description="DRBM" evidence="5">
    <location>
        <begin position="217"/>
        <end position="285"/>
    </location>
</feature>
<dbReference type="PANTHER" id="PTHR46031:SF16">
    <property type="entry name" value="DOUBLE-STRANDED RNA-BINDING PROTEIN 4"/>
    <property type="match status" value="1"/>
</dbReference>
<dbReference type="Pfam" id="PF00035">
    <property type="entry name" value="dsrm"/>
    <property type="match status" value="3"/>
</dbReference>